<keyword evidence="1" id="KW-0472">Membrane</keyword>
<feature type="transmembrane region" description="Helical" evidence="1">
    <location>
        <begin position="89"/>
        <end position="115"/>
    </location>
</feature>
<dbReference type="RefSeq" id="WP_157427898.1">
    <property type="nucleotide sequence ID" value="NZ_BAAANK010000004.1"/>
</dbReference>
<evidence type="ECO:0000313" key="2">
    <source>
        <dbReference type="EMBL" id="GAA1834335.1"/>
    </source>
</evidence>
<name>A0ABN2MQW5_9MICO</name>
<gene>
    <name evidence="2" type="ORF">GCM10009750_18340</name>
</gene>
<keyword evidence="3" id="KW-1185">Reference proteome</keyword>
<proteinExistence type="predicted"/>
<protein>
    <submittedName>
        <fullName evidence="2">Uncharacterized protein</fullName>
    </submittedName>
</protein>
<reference evidence="2 3" key="1">
    <citation type="journal article" date="2019" name="Int. J. Syst. Evol. Microbiol.">
        <title>The Global Catalogue of Microorganisms (GCM) 10K type strain sequencing project: providing services to taxonomists for standard genome sequencing and annotation.</title>
        <authorList>
            <consortium name="The Broad Institute Genomics Platform"/>
            <consortium name="The Broad Institute Genome Sequencing Center for Infectious Disease"/>
            <person name="Wu L."/>
            <person name="Ma J."/>
        </authorList>
    </citation>
    <scope>NUCLEOTIDE SEQUENCE [LARGE SCALE GENOMIC DNA]</scope>
    <source>
        <strain evidence="2 3">JCM 14323</strain>
    </source>
</reference>
<evidence type="ECO:0000313" key="3">
    <source>
        <dbReference type="Proteomes" id="UP001501746"/>
    </source>
</evidence>
<accession>A0ABN2MQW5</accession>
<keyword evidence="1" id="KW-0812">Transmembrane</keyword>
<sequence>MDPNTARQVLRIFPDAPLTADLVEGAFAAESWARLPSRYADPAQREQAEAWATTLAAARIALLAELPSAASGPIAAPVAAHRTRGLGAWAITGIVAGALVLVAFLAVASIGAAWLASSTAESVQQGQEGQQEQGEDVSVERYEPDETLYEFAAALELYGDGRYDELCGAEYASGCWQNALFTEDDCSSLEVVIDFSNDEDAWEGETEGILEFEQVAAGEALPVVYGDDDYDYGWVSEVRCLDGGGGRA</sequence>
<organism evidence="2 3">
    <name type="scientific">Agromyces salentinus</name>
    <dbReference type="NCBI Taxonomy" id="269421"/>
    <lineage>
        <taxon>Bacteria</taxon>
        <taxon>Bacillati</taxon>
        <taxon>Actinomycetota</taxon>
        <taxon>Actinomycetes</taxon>
        <taxon>Micrococcales</taxon>
        <taxon>Microbacteriaceae</taxon>
        <taxon>Agromyces</taxon>
    </lineage>
</organism>
<dbReference type="Proteomes" id="UP001501746">
    <property type="component" value="Unassembled WGS sequence"/>
</dbReference>
<comment type="caution">
    <text evidence="2">The sequence shown here is derived from an EMBL/GenBank/DDBJ whole genome shotgun (WGS) entry which is preliminary data.</text>
</comment>
<keyword evidence="1" id="KW-1133">Transmembrane helix</keyword>
<evidence type="ECO:0000256" key="1">
    <source>
        <dbReference type="SAM" id="Phobius"/>
    </source>
</evidence>
<dbReference type="EMBL" id="BAAANK010000004">
    <property type="protein sequence ID" value="GAA1834335.1"/>
    <property type="molecule type" value="Genomic_DNA"/>
</dbReference>